<dbReference type="PANTHER" id="PTHR47894:SF1">
    <property type="entry name" value="HTH-TYPE TRANSCRIPTIONAL REGULATOR VQSM"/>
    <property type="match status" value="1"/>
</dbReference>
<dbReference type="InterPro" id="IPR009057">
    <property type="entry name" value="Homeodomain-like_sf"/>
</dbReference>
<dbReference type="AlphaFoldDB" id="A0A7X0JTF6"/>
<keyword evidence="3" id="KW-0804">Transcription</keyword>
<evidence type="ECO:0000313" key="6">
    <source>
        <dbReference type="Proteomes" id="UP000528457"/>
    </source>
</evidence>
<gene>
    <name evidence="5" type="ORF">HNR48_001344</name>
</gene>
<dbReference type="GO" id="GO:0003700">
    <property type="term" value="F:DNA-binding transcription factor activity"/>
    <property type="evidence" value="ECO:0007669"/>
    <property type="project" value="InterPro"/>
</dbReference>
<comment type="caution">
    <text evidence="5">The sequence shown here is derived from an EMBL/GenBank/DDBJ whole genome shotgun (WGS) entry which is preliminary data.</text>
</comment>
<dbReference type="InterPro" id="IPR018060">
    <property type="entry name" value="HTH_AraC"/>
</dbReference>
<sequence length="339" mass="37898">MMNSIQPSADSQPLDATLLSNWVELLYRCIAYRGLDADELFHQAGVDESMRGADQRIQASKVKHLWELAAERSGDDAFGLTAAEVAYPVMFDSLSVAMSSSATLLEALQRFIRLRRIIDSQCVNTLEEVEGGYKFGWSNADGCESQIGAEAFVAAMITLCRWGSGPAFSPEWVSLCHEETESAQRYRRFFNAPVEFQANENALLLSEEALMRPLMTANKELALSSEKLSREHLAQIEKTGVVSLVHHKLVEFLPQRNFTEEILAEEIGMSLRSMQRRLLEEGTSYETLLQSVRKEAALQLLQKDALSIADIAQQLGFSSASNFGRAFKRWTGRSPASFR</sequence>
<dbReference type="SMART" id="SM00342">
    <property type="entry name" value="HTH_ARAC"/>
    <property type="match status" value="1"/>
</dbReference>
<reference evidence="5 6" key="1">
    <citation type="submission" date="2020-08" db="EMBL/GenBank/DDBJ databases">
        <title>Genomic Encyclopedia of Type Strains, Phase IV (KMG-IV): sequencing the most valuable type-strain genomes for metagenomic binning, comparative biology and taxonomic classification.</title>
        <authorList>
            <person name="Goeker M."/>
        </authorList>
    </citation>
    <scope>NUCLEOTIDE SEQUENCE [LARGE SCALE GENOMIC DNA]</scope>
    <source>
        <strain evidence="5 6">DSM 22368</strain>
    </source>
</reference>
<dbReference type="EMBL" id="JACHHT010000001">
    <property type="protein sequence ID" value="MBB6521066.1"/>
    <property type="molecule type" value="Genomic_DNA"/>
</dbReference>
<dbReference type="PROSITE" id="PS01124">
    <property type="entry name" value="HTH_ARAC_FAMILY_2"/>
    <property type="match status" value="1"/>
</dbReference>
<evidence type="ECO:0000256" key="1">
    <source>
        <dbReference type="ARBA" id="ARBA00023015"/>
    </source>
</evidence>
<protein>
    <submittedName>
        <fullName evidence="5">AraC-like DNA-binding protein</fullName>
    </submittedName>
</protein>
<name>A0A7X0JTF6_9GAMM</name>
<evidence type="ECO:0000256" key="2">
    <source>
        <dbReference type="ARBA" id="ARBA00023125"/>
    </source>
</evidence>
<dbReference type="PRINTS" id="PR00032">
    <property type="entry name" value="HTHARAC"/>
</dbReference>
<dbReference type="GO" id="GO:0000976">
    <property type="term" value="F:transcription cis-regulatory region binding"/>
    <property type="evidence" value="ECO:0007669"/>
    <property type="project" value="TreeGrafter"/>
</dbReference>
<dbReference type="SUPFAM" id="SSF46689">
    <property type="entry name" value="Homeodomain-like"/>
    <property type="match status" value="1"/>
</dbReference>
<dbReference type="RefSeq" id="WP_166849558.1">
    <property type="nucleotide sequence ID" value="NZ_JAAONY010000001.1"/>
</dbReference>
<feature type="domain" description="HTH araC/xylS-type" evidence="4">
    <location>
        <begin position="243"/>
        <end position="339"/>
    </location>
</feature>
<evidence type="ECO:0000259" key="4">
    <source>
        <dbReference type="PROSITE" id="PS01124"/>
    </source>
</evidence>
<dbReference type="InterPro" id="IPR032687">
    <property type="entry name" value="AraC-type_N"/>
</dbReference>
<dbReference type="InterPro" id="IPR020449">
    <property type="entry name" value="Tscrpt_reg_AraC-type_HTH"/>
</dbReference>
<dbReference type="Gene3D" id="1.10.10.60">
    <property type="entry name" value="Homeodomain-like"/>
    <property type="match status" value="1"/>
</dbReference>
<dbReference type="FunCoup" id="A0A7X0JTF6">
    <property type="interactions" value="43"/>
</dbReference>
<dbReference type="Pfam" id="PF12833">
    <property type="entry name" value="HTH_18"/>
    <property type="match status" value="1"/>
</dbReference>
<evidence type="ECO:0000256" key="3">
    <source>
        <dbReference type="ARBA" id="ARBA00023163"/>
    </source>
</evidence>
<keyword evidence="1" id="KW-0805">Transcription regulation</keyword>
<keyword evidence="6" id="KW-1185">Reference proteome</keyword>
<proteinExistence type="predicted"/>
<dbReference type="InParanoid" id="A0A7X0JTF6"/>
<organism evidence="5 6">
    <name type="scientific">Pseudoteredinibacter isoporae</name>
    <dbReference type="NCBI Taxonomy" id="570281"/>
    <lineage>
        <taxon>Bacteria</taxon>
        <taxon>Pseudomonadati</taxon>
        <taxon>Pseudomonadota</taxon>
        <taxon>Gammaproteobacteria</taxon>
        <taxon>Cellvibrionales</taxon>
        <taxon>Cellvibrionaceae</taxon>
        <taxon>Pseudoteredinibacter</taxon>
    </lineage>
</organism>
<keyword evidence="2 5" id="KW-0238">DNA-binding</keyword>
<dbReference type="PANTHER" id="PTHR47894">
    <property type="entry name" value="HTH-TYPE TRANSCRIPTIONAL REGULATOR GADX"/>
    <property type="match status" value="1"/>
</dbReference>
<dbReference type="Proteomes" id="UP000528457">
    <property type="component" value="Unassembled WGS sequence"/>
</dbReference>
<dbReference type="GO" id="GO:0005829">
    <property type="term" value="C:cytosol"/>
    <property type="evidence" value="ECO:0007669"/>
    <property type="project" value="TreeGrafter"/>
</dbReference>
<evidence type="ECO:0000313" key="5">
    <source>
        <dbReference type="EMBL" id="MBB6521066.1"/>
    </source>
</evidence>
<accession>A0A7X0JTF6</accession>
<dbReference type="Pfam" id="PF12625">
    <property type="entry name" value="Arabinose_bd"/>
    <property type="match status" value="1"/>
</dbReference>